<dbReference type="EMBL" id="LEKT01000002">
    <property type="protein sequence ID" value="KMO87768.1"/>
    <property type="molecule type" value="Genomic_DNA"/>
</dbReference>
<dbReference type="InterPro" id="IPR003735">
    <property type="entry name" value="Metal_Tscrpt_repr"/>
</dbReference>
<dbReference type="GO" id="GO:0046872">
    <property type="term" value="F:metal ion binding"/>
    <property type="evidence" value="ECO:0007669"/>
    <property type="project" value="InterPro"/>
</dbReference>
<dbReference type="CDD" id="cd10156">
    <property type="entry name" value="FpFrmR-Cterm-like_DUF156"/>
    <property type="match status" value="1"/>
</dbReference>
<dbReference type="InParanoid" id="A0A0J6WZS5"/>
<dbReference type="Pfam" id="PF02583">
    <property type="entry name" value="Trns_repr_metal"/>
    <property type="match status" value="1"/>
</dbReference>
<evidence type="ECO:0000313" key="1">
    <source>
        <dbReference type="EMBL" id="KMO87768.1"/>
    </source>
</evidence>
<dbReference type="PANTHER" id="PTHR33677:SF3">
    <property type="entry name" value="COPPER-SENSING TRANSCRIPTIONAL REPRESSOR RICR"/>
    <property type="match status" value="1"/>
</dbReference>
<sequence>MEEKTTERCCCAAIKMKHRDTNSKEYKCLISRLNRIEGQVRGIKNMVETDRYCVDILTQVSAVQSALNAFNKELLAQHIRSCVVHDIQQGNDAVVDELVCTLQKLMK</sequence>
<dbReference type="AlphaFoldDB" id="A0A0J6WZS5"/>
<name>A0A0J6WZS5_9FIRM</name>
<proteinExistence type="predicted"/>
<evidence type="ECO:0000313" key="2">
    <source>
        <dbReference type="Proteomes" id="UP000036503"/>
    </source>
</evidence>
<keyword evidence="2" id="KW-1185">Reference proteome</keyword>
<dbReference type="GO" id="GO:0003677">
    <property type="term" value="F:DNA binding"/>
    <property type="evidence" value="ECO:0007669"/>
    <property type="project" value="InterPro"/>
</dbReference>
<dbReference type="PATRIC" id="fig|1122219.3.peg.270"/>
<dbReference type="Gene3D" id="1.20.58.1000">
    <property type="entry name" value="Metal-sensitive repressor, helix protomer"/>
    <property type="match status" value="1"/>
</dbReference>
<dbReference type="RefSeq" id="WP_048512989.1">
    <property type="nucleotide sequence ID" value="NZ_FUXD01000009.1"/>
</dbReference>
<comment type="caution">
    <text evidence="1">The sequence shown here is derived from an EMBL/GenBank/DDBJ whole genome shotgun (WGS) entry which is preliminary data.</text>
</comment>
<dbReference type="FunCoup" id="A0A0J6WZS5">
    <property type="interactions" value="168"/>
</dbReference>
<organism evidence="1 2">
    <name type="scientific">Megasphaera cerevisiae DSM 20462</name>
    <dbReference type="NCBI Taxonomy" id="1122219"/>
    <lineage>
        <taxon>Bacteria</taxon>
        <taxon>Bacillati</taxon>
        <taxon>Bacillota</taxon>
        <taxon>Negativicutes</taxon>
        <taxon>Veillonellales</taxon>
        <taxon>Veillonellaceae</taxon>
        <taxon>Megasphaera</taxon>
    </lineage>
</organism>
<reference evidence="1 2" key="1">
    <citation type="submission" date="2015-06" db="EMBL/GenBank/DDBJ databases">
        <title>Draft genome sequence of beer spoilage bacterium Megasphaera cerevisiae type strain 20462.</title>
        <authorList>
            <person name="Kutumbaka K."/>
            <person name="Pasmowitz J."/>
            <person name="Mategko J."/>
            <person name="Reyes D."/>
            <person name="Friedrich A."/>
            <person name="Han S."/>
            <person name="Martens-Habbena W."/>
            <person name="Neal-McKinney J."/>
            <person name="Janagama H.K."/>
            <person name="Nadala C."/>
            <person name="Samadpour M."/>
        </authorList>
    </citation>
    <scope>NUCLEOTIDE SEQUENCE [LARGE SCALE GENOMIC DNA]</scope>
    <source>
        <strain evidence="1 2">DSM 20462</strain>
    </source>
</reference>
<dbReference type="OrthoDB" id="9811244at2"/>
<dbReference type="Proteomes" id="UP000036503">
    <property type="component" value="Unassembled WGS sequence"/>
</dbReference>
<accession>A0A0J6WZS5</accession>
<dbReference type="STRING" id="39029.BSR42_06700"/>
<dbReference type="PANTHER" id="PTHR33677">
    <property type="entry name" value="TRANSCRIPTIONAL REPRESSOR FRMR-RELATED"/>
    <property type="match status" value="1"/>
</dbReference>
<dbReference type="GO" id="GO:0045892">
    <property type="term" value="P:negative regulation of DNA-templated transcription"/>
    <property type="evidence" value="ECO:0007669"/>
    <property type="project" value="UniProtKB-ARBA"/>
</dbReference>
<gene>
    <name evidence="1" type="ORF">AB840_01190</name>
</gene>
<dbReference type="InterPro" id="IPR038390">
    <property type="entry name" value="Metal_Tscrpt_repr_sf"/>
</dbReference>
<protein>
    <submittedName>
        <fullName evidence="1">CsoR family transcriptional regulator</fullName>
    </submittedName>
</protein>